<dbReference type="InterPro" id="IPR003722">
    <property type="entry name" value="Cbl_synth_CobH/CbiC"/>
</dbReference>
<gene>
    <name evidence="6" type="ORF">SAMN02910280_2059</name>
</gene>
<evidence type="ECO:0000256" key="1">
    <source>
        <dbReference type="ARBA" id="ARBA00004953"/>
    </source>
</evidence>
<dbReference type="PANTHER" id="PTHR43588">
    <property type="entry name" value="COBALT-PRECORRIN-8 METHYLMUTASE"/>
    <property type="match status" value="1"/>
</dbReference>
<dbReference type="Pfam" id="PF02570">
    <property type="entry name" value="CbiC"/>
    <property type="match status" value="1"/>
</dbReference>
<dbReference type="SUPFAM" id="SSF63965">
    <property type="entry name" value="Precorrin-8X methylmutase CbiC/CobH"/>
    <property type="match status" value="1"/>
</dbReference>
<evidence type="ECO:0000259" key="5">
    <source>
        <dbReference type="Pfam" id="PF02570"/>
    </source>
</evidence>
<feature type="domain" description="Cobalamin biosynthesis precorrin-8X methylmutase CobH/CbiC" evidence="5">
    <location>
        <begin position="10"/>
        <end position="204"/>
    </location>
</feature>
<sequence length="213" mass="22786">MNLEYVLPSEIEKRSFEIIESELEAPIPDNIKPIVIRAIHTTADFDYAKNLYFSENAVDTALEVLGNGAVIVTDTNMAKAGINKAALARHGCDCMCFMADEDIAETAKREGTTRAAASVDKAAKLGKPVIYAVGNAPTALVRLCEHIEKGDFVPELIIGAPVGFVNVVQSKEMLISSGVPCIVAKGRKGGSNVAAAICNALLYMLDNKKGFKK</sequence>
<reference evidence="6 7" key="1">
    <citation type="submission" date="2016-11" db="EMBL/GenBank/DDBJ databases">
        <authorList>
            <person name="Jaros S."/>
            <person name="Januszkiewicz K."/>
            <person name="Wedrychowicz H."/>
        </authorList>
    </citation>
    <scope>NUCLEOTIDE SEQUENCE [LARGE SCALE GENOMIC DNA]</scope>
    <source>
        <strain evidence="6 7">YL228</strain>
    </source>
</reference>
<dbReference type="EMBL" id="FPIP01000004">
    <property type="protein sequence ID" value="SFW35379.1"/>
    <property type="molecule type" value="Genomic_DNA"/>
</dbReference>
<dbReference type="UniPathway" id="UPA00148"/>
<comment type="pathway">
    <text evidence="1">Cofactor biosynthesis; adenosylcobalamin biosynthesis.</text>
</comment>
<dbReference type="InterPro" id="IPR036588">
    <property type="entry name" value="CobH/CbiC_sf"/>
</dbReference>
<evidence type="ECO:0000256" key="4">
    <source>
        <dbReference type="ARBA" id="ARBA00023235"/>
    </source>
</evidence>
<comment type="similarity">
    <text evidence="2">Belongs to the CobH/CbiC family.</text>
</comment>
<evidence type="ECO:0000256" key="2">
    <source>
        <dbReference type="ARBA" id="ARBA00009774"/>
    </source>
</evidence>
<name>A0A1K1NJ73_RUMFL</name>
<dbReference type="RefSeq" id="WP_072300310.1">
    <property type="nucleotide sequence ID" value="NZ_FPIP01000004.1"/>
</dbReference>
<accession>A0A1K1NJ73</accession>
<dbReference type="PANTHER" id="PTHR43588:SF1">
    <property type="entry name" value="COBALT-PRECORRIN-8 METHYLMUTASE"/>
    <property type="match status" value="1"/>
</dbReference>
<dbReference type="GO" id="GO:0009236">
    <property type="term" value="P:cobalamin biosynthetic process"/>
    <property type="evidence" value="ECO:0007669"/>
    <property type="project" value="UniProtKB-UniPathway"/>
</dbReference>
<keyword evidence="4" id="KW-0413">Isomerase</keyword>
<dbReference type="GO" id="GO:0016993">
    <property type="term" value="F:precorrin-8X methylmutase activity"/>
    <property type="evidence" value="ECO:0007669"/>
    <property type="project" value="InterPro"/>
</dbReference>
<evidence type="ECO:0000313" key="6">
    <source>
        <dbReference type="EMBL" id="SFW35379.1"/>
    </source>
</evidence>
<proteinExistence type="inferred from homology"/>
<organism evidence="6 7">
    <name type="scientific">Ruminococcus flavefaciens</name>
    <dbReference type="NCBI Taxonomy" id="1265"/>
    <lineage>
        <taxon>Bacteria</taxon>
        <taxon>Bacillati</taxon>
        <taxon>Bacillota</taxon>
        <taxon>Clostridia</taxon>
        <taxon>Eubacteriales</taxon>
        <taxon>Oscillospiraceae</taxon>
        <taxon>Ruminococcus</taxon>
    </lineage>
</organism>
<dbReference type="Gene3D" id="3.40.50.10230">
    <property type="entry name" value="Cobalamin biosynthesis CobH/CbiC, precorrin-8X methylmutase"/>
    <property type="match status" value="1"/>
</dbReference>
<dbReference type="Proteomes" id="UP000183461">
    <property type="component" value="Unassembled WGS sequence"/>
</dbReference>
<protein>
    <submittedName>
        <fullName evidence="6">Precorrin-8X methylmutase</fullName>
    </submittedName>
</protein>
<evidence type="ECO:0000256" key="3">
    <source>
        <dbReference type="ARBA" id="ARBA00022573"/>
    </source>
</evidence>
<evidence type="ECO:0000313" key="7">
    <source>
        <dbReference type="Proteomes" id="UP000183461"/>
    </source>
</evidence>
<dbReference type="AlphaFoldDB" id="A0A1K1NJ73"/>
<keyword evidence="3" id="KW-0169">Cobalamin biosynthesis</keyword>